<accession>A0A4S3B087</accession>
<dbReference type="InterPro" id="IPR005019">
    <property type="entry name" value="Adenine_glyco"/>
</dbReference>
<evidence type="ECO:0000256" key="7">
    <source>
        <dbReference type="ARBA" id="ARBA00057608"/>
    </source>
</evidence>
<evidence type="ECO:0000313" key="11">
    <source>
        <dbReference type="Proteomes" id="UP000310506"/>
    </source>
</evidence>
<organism evidence="10 11">
    <name type="scientific">Vagococcus silagei</name>
    <dbReference type="NCBI Taxonomy" id="2508885"/>
    <lineage>
        <taxon>Bacteria</taxon>
        <taxon>Bacillati</taxon>
        <taxon>Bacillota</taxon>
        <taxon>Bacilli</taxon>
        <taxon>Lactobacillales</taxon>
        <taxon>Enterococcaceae</taxon>
        <taxon>Vagococcus</taxon>
    </lineage>
</organism>
<dbReference type="GO" id="GO:0006284">
    <property type="term" value="P:base-excision repair"/>
    <property type="evidence" value="ECO:0007669"/>
    <property type="project" value="InterPro"/>
</dbReference>
<sequence>MIKRCDWAETNELEKIYHDEEWGIPVHDEQQLFEMLVLESMQAGLSWTTILKKRETLRIAYDNFDYQLIANYDEQKIENLLADPGVIRHSLKIKATINNAKAYLKIQDEFGSFNQYLWQYVEGQPQVNHWATIQEVPASTELSDKISKDLKKHGFKFLGTTTVYAFLQATGVVNDHLEYCFKV</sequence>
<feature type="binding site" evidence="9">
    <location>
        <position position="176"/>
    </location>
    <ligand>
        <name>Zn(2+)</name>
        <dbReference type="ChEBI" id="CHEBI:29105"/>
    </ligand>
</feature>
<proteinExistence type="predicted"/>
<keyword evidence="2" id="KW-0227">DNA damage</keyword>
<dbReference type="FunFam" id="1.10.340.30:FF:000009">
    <property type="entry name" value="DNA-3-methyladenine glycosylase I"/>
    <property type="match status" value="1"/>
</dbReference>
<keyword evidence="5" id="KW-0234">DNA repair</keyword>
<dbReference type="OrthoDB" id="9807664at2"/>
<comment type="function">
    <text evidence="7">Hydrolysis of the deoxyribose N-glycosidic bond to excise 3-methyladenine from the damaged DNA polymer formed by alkylation lesions.</text>
</comment>
<dbReference type="PANTHER" id="PTHR30037:SF4">
    <property type="entry name" value="DNA-3-METHYLADENINE GLYCOSYLASE I"/>
    <property type="match status" value="1"/>
</dbReference>
<dbReference type="EMBL" id="SDGV01000024">
    <property type="protein sequence ID" value="THB60421.1"/>
    <property type="molecule type" value="Genomic_DNA"/>
</dbReference>
<feature type="binding site" evidence="9">
    <location>
        <position position="5"/>
    </location>
    <ligand>
        <name>Zn(2+)</name>
        <dbReference type="ChEBI" id="CHEBI:29105"/>
    </ligand>
</feature>
<evidence type="ECO:0000256" key="6">
    <source>
        <dbReference type="ARBA" id="ARBA00052558"/>
    </source>
</evidence>
<dbReference type="Gene3D" id="1.10.340.30">
    <property type="entry name" value="Hypothetical protein, domain 2"/>
    <property type="match status" value="1"/>
</dbReference>
<comment type="catalytic activity">
    <reaction evidence="6">
        <text>Hydrolysis of alkylated DNA, releasing 3-methyladenine.</text>
        <dbReference type="EC" id="3.2.2.20"/>
    </reaction>
</comment>
<dbReference type="Proteomes" id="UP000310506">
    <property type="component" value="Unassembled WGS sequence"/>
</dbReference>
<dbReference type="SUPFAM" id="SSF48150">
    <property type="entry name" value="DNA-glycosylase"/>
    <property type="match status" value="1"/>
</dbReference>
<keyword evidence="3" id="KW-0378">Hydrolase</keyword>
<keyword evidence="1 9" id="KW-0479">Metal-binding</keyword>
<evidence type="ECO:0000256" key="8">
    <source>
        <dbReference type="ARBA" id="ARBA00066766"/>
    </source>
</evidence>
<dbReference type="Pfam" id="PF03352">
    <property type="entry name" value="Adenine_glyco"/>
    <property type="match status" value="1"/>
</dbReference>
<dbReference type="AlphaFoldDB" id="A0A4S3B087"/>
<feature type="binding site" evidence="9">
    <location>
        <position position="18"/>
    </location>
    <ligand>
        <name>Zn(2+)</name>
        <dbReference type="ChEBI" id="CHEBI:29105"/>
    </ligand>
</feature>
<name>A0A4S3B087_9ENTE</name>
<gene>
    <name evidence="10" type="ORF">ESZ54_10655</name>
</gene>
<dbReference type="InterPro" id="IPR052891">
    <property type="entry name" value="DNA-3mA_glycosylase"/>
</dbReference>
<reference evidence="10 11" key="1">
    <citation type="submission" date="2019-01" db="EMBL/GenBank/DDBJ databases">
        <title>Vagococcus silagei sp. nov. isolated from brewer's grain.</title>
        <authorList>
            <person name="Guu J.-R."/>
        </authorList>
    </citation>
    <scope>NUCLEOTIDE SEQUENCE [LARGE SCALE GENOMIC DNA]</scope>
    <source>
        <strain evidence="10 11">2B-2</strain>
    </source>
</reference>
<dbReference type="InterPro" id="IPR011257">
    <property type="entry name" value="DNA_glycosylase"/>
</dbReference>
<evidence type="ECO:0000256" key="4">
    <source>
        <dbReference type="ARBA" id="ARBA00022833"/>
    </source>
</evidence>
<dbReference type="PANTHER" id="PTHR30037">
    <property type="entry name" value="DNA-3-METHYLADENINE GLYCOSYLASE 1"/>
    <property type="match status" value="1"/>
</dbReference>
<evidence type="ECO:0000256" key="3">
    <source>
        <dbReference type="ARBA" id="ARBA00022801"/>
    </source>
</evidence>
<dbReference type="GO" id="GO:0046872">
    <property type="term" value="F:metal ion binding"/>
    <property type="evidence" value="ECO:0007669"/>
    <property type="project" value="UniProtKB-KW"/>
</dbReference>
<evidence type="ECO:0000256" key="2">
    <source>
        <dbReference type="ARBA" id="ARBA00022763"/>
    </source>
</evidence>
<keyword evidence="4 9" id="KW-0862">Zinc</keyword>
<dbReference type="EC" id="3.2.2.20" evidence="8"/>
<evidence type="ECO:0000313" key="10">
    <source>
        <dbReference type="EMBL" id="THB60421.1"/>
    </source>
</evidence>
<evidence type="ECO:0000256" key="1">
    <source>
        <dbReference type="ARBA" id="ARBA00022723"/>
    </source>
</evidence>
<comment type="caution">
    <text evidence="10">The sequence shown here is derived from an EMBL/GenBank/DDBJ whole genome shotgun (WGS) entry which is preliminary data.</text>
</comment>
<dbReference type="GO" id="GO:0008725">
    <property type="term" value="F:DNA-3-methyladenine glycosylase activity"/>
    <property type="evidence" value="ECO:0007669"/>
    <property type="project" value="UniProtKB-EC"/>
</dbReference>
<keyword evidence="11" id="KW-1185">Reference proteome</keyword>
<protein>
    <recommendedName>
        <fullName evidence="8">DNA-3-methyladenine glycosylase I</fullName>
        <ecNumber evidence="8">3.2.2.20</ecNumber>
    </recommendedName>
</protein>
<evidence type="ECO:0000256" key="9">
    <source>
        <dbReference type="PIRSR" id="PIRSR605019-1"/>
    </source>
</evidence>
<feature type="binding site" evidence="9">
    <location>
        <position position="180"/>
    </location>
    <ligand>
        <name>Zn(2+)</name>
        <dbReference type="ChEBI" id="CHEBI:29105"/>
    </ligand>
</feature>
<evidence type="ECO:0000256" key="5">
    <source>
        <dbReference type="ARBA" id="ARBA00023204"/>
    </source>
</evidence>